<dbReference type="AlphaFoldDB" id="A0A0A2GRF1"/>
<name>A0A0A2GRF1_9FLAO</name>
<dbReference type="InterPro" id="IPR016541">
    <property type="entry name" value="UCP008505"/>
</dbReference>
<dbReference type="RefSeq" id="WP_035324838.1">
    <property type="nucleotide sequence ID" value="NZ_CP015125.1"/>
</dbReference>
<dbReference type="Gene3D" id="3.40.50.1010">
    <property type="entry name" value="5'-nuclease"/>
    <property type="match status" value="1"/>
</dbReference>
<evidence type="ECO:0000313" key="1">
    <source>
        <dbReference type="EMBL" id="KGO05807.1"/>
    </source>
</evidence>
<organism evidence="1 2">
    <name type="scientific">Dokdonia donghaensis DSW-1</name>
    <dbReference type="NCBI Taxonomy" id="1300343"/>
    <lineage>
        <taxon>Bacteria</taxon>
        <taxon>Pseudomonadati</taxon>
        <taxon>Bacteroidota</taxon>
        <taxon>Flavobacteriia</taxon>
        <taxon>Flavobacteriales</taxon>
        <taxon>Flavobacteriaceae</taxon>
        <taxon>Dokdonia</taxon>
    </lineage>
</organism>
<gene>
    <name evidence="1" type="ORF">NV36_02405</name>
</gene>
<proteinExistence type="predicted"/>
<accession>A0A0A2GRF1</accession>
<comment type="caution">
    <text evidence="1">The sequence shown here is derived from an EMBL/GenBank/DDBJ whole genome shotgun (WGS) entry which is preliminary data.</text>
</comment>
<dbReference type="Pfam" id="PF14367">
    <property type="entry name" value="DUF4411"/>
    <property type="match status" value="1"/>
</dbReference>
<dbReference type="PATRIC" id="fig|1300343.5.peg.2061"/>
<reference evidence="1 2" key="1">
    <citation type="submission" date="2014-10" db="EMBL/GenBank/DDBJ databases">
        <title>Draft genome sequence of the proteorhodopsin-containing marine bacterium Dokdonia donghaensis.</title>
        <authorList>
            <person name="Gomez-Consarnau L."/>
            <person name="Gonzalez J.M."/>
            <person name="Riedel T."/>
            <person name="Jaenicke S."/>
            <person name="Wagner-Doebler I."/>
            <person name="Fuhrman J.A."/>
        </authorList>
    </citation>
    <scope>NUCLEOTIDE SEQUENCE [LARGE SCALE GENOMIC DNA]</scope>
    <source>
        <strain evidence="1 2">DSW-1</strain>
    </source>
</reference>
<dbReference type="PIRSF" id="PIRSF008505">
    <property type="entry name" value="UCP008505"/>
    <property type="match status" value="1"/>
</dbReference>
<protein>
    <submittedName>
        <fullName evidence="1">Uncharacterized protein</fullName>
    </submittedName>
</protein>
<dbReference type="KEGG" id="ddo:I597_2051"/>
<evidence type="ECO:0000313" key="2">
    <source>
        <dbReference type="Proteomes" id="UP000030140"/>
    </source>
</evidence>
<dbReference type="SUPFAM" id="SSF88723">
    <property type="entry name" value="PIN domain-like"/>
    <property type="match status" value="1"/>
</dbReference>
<sequence length="169" mass="19879">MFENENVVYCIDANILIQAWQKYYSPEICPSYWEVLNDLGKRGIIFIPELVYEEIENGEDNLSEWLKKSDIPIRRIDGEVTNHLKQIYSSNPNHKYLVSSNGIHSKADPWVIAHAMKENAIVVTKETKDFFKKQTKIKIPHVCDNMNVKWIDDFEFIRNLNIKFTCKPE</sequence>
<keyword evidence="2" id="KW-1185">Reference proteome</keyword>
<dbReference type="EMBL" id="JSAQ01000001">
    <property type="protein sequence ID" value="KGO05807.1"/>
    <property type="molecule type" value="Genomic_DNA"/>
</dbReference>
<dbReference type="InterPro" id="IPR029060">
    <property type="entry name" value="PIN-like_dom_sf"/>
</dbReference>
<dbReference type="OrthoDB" id="3231195at2"/>
<dbReference type="Proteomes" id="UP000030140">
    <property type="component" value="Unassembled WGS sequence"/>
</dbReference>